<gene>
    <name evidence="2" type="ORF">B9Q03_09125</name>
</gene>
<protein>
    <submittedName>
        <fullName evidence="2">Uncharacterized protein</fullName>
    </submittedName>
</protein>
<feature type="transmembrane region" description="Helical" evidence="1">
    <location>
        <begin position="44"/>
        <end position="63"/>
    </location>
</feature>
<comment type="caution">
    <text evidence="2">The sequence shown here is derived from an EMBL/GenBank/DDBJ whole genome shotgun (WGS) entry which is preliminary data.</text>
</comment>
<reference evidence="2 3" key="1">
    <citation type="submission" date="2017-04" db="EMBL/GenBank/DDBJ databases">
        <title>Novel microbial lineages endemic to geothermal iron-oxide mats fill important gaps in the evolutionary history of Archaea.</title>
        <authorList>
            <person name="Jay Z.J."/>
            <person name="Beam J.P."/>
            <person name="Dlakic M."/>
            <person name="Rusch D.B."/>
            <person name="Kozubal M.A."/>
            <person name="Inskeep W.P."/>
        </authorList>
    </citation>
    <scope>NUCLEOTIDE SEQUENCE [LARGE SCALE GENOMIC DNA]</scope>
    <source>
        <strain evidence="2">OSP_D</strain>
    </source>
</reference>
<dbReference type="EMBL" id="NEXE01000115">
    <property type="protein sequence ID" value="PSN88663.1"/>
    <property type="molecule type" value="Genomic_DNA"/>
</dbReference>
<evidence type="ECO:0000313" key="3">
    <source>
        <dbReference type="Proteomes" id="UP000240322"/>
    </source>
</evidence>
<name>A0A2R6AQR0_9ARCH</name>
<keyword evidence="1" id="KW-1133">Transmembrane helix</keyword>
<feature type="transmembrane region" description="Helical" evidence="1">
    <location>
        <begin position="75"/>
        <end position="95"/>
    </location>
</feature>
<keyword evidence="1" id="KW-0472">Membrane</keyword>
<feature type="transmembrane region" description="Helical" evidence="1">
    <location>
        <begin position="110"/>
        <end position="128"/>
    </location>
</feature>
<organism evidence="2 3">
    <name type="scientific">Candidatus Marsarchaeota G2 archaeon OSP_D</name>
    <dbReference type="NCBI Taxonomy" id="1978157"/>
    <lineage>
        <taxon>Archaea</taxon>
        <taxon>Candidatus Marsarchaeota</taxon>
        <taxon>Candidatus Marsarchaeota group 2</taxon>
    </lineage>
</organism>
<sequence length="140" mass="15531">MRPSAGGVVGYLFLSALMLAVTGSILAMFVAINTLLTNSWSPVTGMSTLTTIIGLTFILIVIVTSESTARVRRRWGGLLNWALVFVLVFLWAQFFVLDFQTSTSYVQDRLLLYIAAFNTAILVAAYTLRRTRGWRGMLTN</sequence>
<evidence type="ECO:0000256" key="1">
    <source>
        <dbReference type="SAM" id="Phobius"/>
    </source>
</evidence>
<proteinExistence type="predicted"/>
<accession>A0A2R6AQR0</accession>
<evidence type="ECO:0000313" key="2">
    <source>
        <dbReference type="EMBL" id="PSN88663.1"/>
    </source>
</evidence>
<dbReference type="Proteomes" id="UP000240322">
    <property type="component" value="Unassembled WGS sequence"/>
</dbReference>
<feature type="transmembrane region" description="Helical" evidence="1">
    <location>
        <begin position="12"/>
        <end position="32"/>
    </location>
</feature>
<dbReference type="AlphaFoldDB" id="A0A2R6AQR0"/>
<keyword evidence="1" id="KW-0812">Transmembrane</keyword>